<feature type="non-terminal residue" evidence="1">
    <location>
        <position position="1"/>
    </location>
</feature>
<accession>A0ACC3DE55</accession>
<reference evidence="1" key="1">
    <citation type="submission" date="2024-09" db="EMBL/GenBank/DDBJ databases">
        <title>Black Yeasts Isolated from many extreme environments.</title>
        <authorList>
            <person name="Coleine C."/>
            <person name="Stajich J.E."/>
            <person name="Selbmann L."/>
        </authorList>
    </citation>
    <scope>NUCLEOTIDE SEQUENCE</scope>
    <source>
        <strain evidence="1">CCFEE 5737</strain>
    </source>
</reference>
<organism evidence="1 2">
    <name type="scientific">Coniosporium uncinatum</name>
    <dbReference type="NCBI Taxonomy" id="93489"/>
    <lineage>
        <taxon>Eukaryota</taxon>
        <taxon>Fungi</taxon>
        <taxon>Dikarya</taxon>
        <taxon>Ascomycota</taxon>
        <taxon>Pezizomycotina</taxon>
        <taxon>Dothideomycetes</taxon>
        <taxon>Dothideomycetes incertae sedis</taxon>
        <taxon>Coniosporium</taxon>
    </lineage>
</organism>
<sequence>EQWCVLSRDAPRPAHHSYPHRTGWLPCIWIRRGPNSPLDLSVLRIWHNCGWLDSCSCHRHDLRLRLLLPRCTRCTAPSQRAEEYRRFRLSVWCGPLGHGCRLCRLFRHSGWALYCNPCRLWTSALLLRREDQAYLCSMACHPL</sequence>
<protein>
    <submittedName>
        <fullName evidence="1">Uncharacterized protein</fullName>
    </submittedName>
</protein>
<gene>
    <name evidence="1" type="ORF">LTS18_002072</name>
</gene>
<dbReference type="EMBL" id="JAWDJW010006037">
    <property type="protein sequence ID" value="KAK3066059.1"/>
    <property type="molecule type" value="Genomic_DNA"/>
</dbReference>
<evidence type="ECO:0000313" key="1">
    <source>
        <dbReference type="EMBL" id="KAK3066059.1"/>
    </source>
</evidence>
<feature type="non-terminal residue" evidence="1">
    <location>
        <position position="143"/>
    </location>
</feature>
<evidence type="ECO:0000313" key="2">
    <source>
        <dbReference type="Proteomes" id="UP001186974"/>
    </source>
</evidence>
<comment type="caution">
    <text evidence="1">The sequence shown here is derived from an EMBL/GenBank/DDBJ whole genome shotgun (WGS) entry which is preliminary data.</text>
</comment>
<proteinExistence type="predicted"/>
<dbReference type="Proteomes" id="UP001186974">
    <property type="component" value="Unassembled WGS sequence"/>
</dbReference>
<keyword evidence="2" id="KW-1185">Reference proteome</keyword>
<name>A0ACC3DE55_9PEZI</name>